<dbReference type="AlphaFoldDB" id="A0A494XHA8"/>
<dbReference type="Proteomes" id="UP000280434">
    <property type="component" value="Unassembled WGS sequence"/>
</dbReference>
<keyword evidence="1" id="KW-0378">Hydrolase</keyword>
<dbReference type="InterPro" id="IPR012710">
    <property type="entry name" value="Phosphonoacetate_hydro"/>
</dbReference>
<dbReference type="OrthoDB" id="9771966at2"/>
<dbReference type="Pfam" id="PF01663">
    <property type="entry name" value="Phosphodiest"/>
    <property type="match status" value="1"/>
</dbReference>
<evidence type="ECO:0000313" key="2">
    <source>
        <dbReference type="Proteomes" id="UP000280434"/>
    </source>
</evidence>
<dbReference type="NCBIfam" id="TIGR02335">
    <property type="entry name" value="hydr_PhnA"/>
    <property type="match status" value="1"/>
</dbReference>
<dbReference type="GO" id="GO:0047400">
    <property type="term" value="F:phosphonoacetate hydrolase activity"/>
    <property type="evidence" value="ECO:0007669"/>
    <property type="project" value="UniProtKB-EC"/>
</dbReference>
<dbReference type="Gene3D" id="3.40.720.10">
    <property type="entry name" value="Alkaline Phosphatase, subunit A"/>
    <property type="match status" value="1"/>
</dbReference>
<dbReference type="CDD" id="cd16018">
    <property type="entry name" value="Enpp"/>
    <property type="match status" value="1"/>
</dbReference>
<proteinExistence type="predicted"/>
<sequence>MQESNERDIDASSIVVNGRAYRTAHLDARPVAVVCVDGCEYDYLEAAVASGSAPFIARMLREGTALQGDGVMPSFTNPNNLSIVCGVPPSVHGICGNYFWDPHANGGAGAEVMMNDPAYLRAGTILAQAAQVGARVAVVTAKDKLRRLLGWQLQGICFSAEKAHLATREENGLEHVPEFVGLPVPDVYSAGLSEFVFAAGVRLAEAGLANLMYLSTTDYVQHKSEPGSSDANAFYAMMDRYLARLDALGWTLAITADHGMNAKHDARTGLPNVIYLQDVLDTWFGSGATRVILPITDPYVVHHGALGSFATVYLREQEKAAMPETIARLAALDGIEVVLDNASACERFELPRDRVGDIVVIGRRDVALGTRQAEHDLSGLTVPLRSHGGLSEQTVPLVFNRKLVALEQLEGGRRLRNFDVFDIALNQASTL</sequence>
<organism evidence="1 2">
    <name type="scientific">Trinickia fusca</name>
    <dbReference type="NCBI Taxonomy" id="2419777"/>
    <lineage>
        <taxon>Bacteria</taxon>
        <taxon>Pseudomonadati</taxon>
        <taxon>Pseudomonadota</taxon>
        <taxon>Betaproteobacteria</taxon>
        <taxon>Burkholderiales</taxon>
        <taxon>Burkholderiaceae</taxon>
        <taxon>Trinickia</taxon>
    </lineage>
</organism>
<dbReference type="RefSeq" id="WP_121277500.1">
    <property type="nucleotide sequence ID" value="NZ_RBZV01000003.1"/>
</dbReference>
<dbReference type="EMBL" id="RBZV01000003">
    <property type="protein sequence ID" value="RKP49111.1"/>
    <property type="molecule type" value="Genomic_DNA"/>
</dbReference>
<dbReference type="PANTHER" id="PTHR10151">
    <property type="entry name" value="ECTONUCLEOTIDE PYROPHOSPHATASE/PHOSPHODIESTERASE"/>
    <property type="match status" value="1"/>
</dbReference>
<dbReference type="InterPro" id="IPR023116">
    <property type="entry name" value="Phosphonoacetate_hydro_insert"/>
</dbReference>
<dbReference type="EC" id="3.11.1.2" evidence="1"/>
<keyword evidence="2" id="KW-1185">Reference proteome</keyword>
<dbReference type="InterPro" id="IPR017850">
    <property type="entry name" value="Alkaline_phosphatase_core_sf"/>
</dbReference>
<dbReference type="InterPro" id="IPR002591">
    <property type="entry name" value="Phosphodiest/P_Trfase"/>
</dbReference>
<protein>
    <submittedName>
        <fullName evidence="1">Phosphonoacetate hydrolase</fullName>
        <ecNumber evidence="1">3.11.1.2</ecNumber>
    </submittedName>
</protein>
<accession>A0A494XHA8</accession>
<comment type="caution">
    <text evidence="1">The sequence shown here is derived from an EMBL/GenBank/DDBJ whole genome shotgun (WGS) entry which is preliminary data.</text>
</comment>
<name>A0A494XHA8_9BURK</name>
<reference evidence="1 2" key="1">
    <citation type="submission" date="2018-10" db="EMBL/GenBank/DDBJ databases">
        <title>Paraburkholderia sp. 7MK8-2, isolated from soil.</title>
        <authorList>
            <person name="Gao Z.-H."/>
            <person name="Qiu L.-H."/>
        </authorList>
    </citation>
    <scope>NUCLEOTIDE SEQUENCE [LARGE SCALE GENOMIC DNA]</scope>
    <source>
        <strain evidence="1 2">7MK8-2</strain>
    </source>
</reference>
<evidence type="ECO:0000313" key="1">
    <source>
        <dbReference type="EMBL" id="RKP49111.1"/>
    </source>
</evidence>
<gene>
    <name evidence="1" type="primary">phnA</name>
    <name evidence="1" type="ORF">D7S89_09930</name>
</gene>
<dbReference type="Gene3D" id="3.30.1360.110">
    <property type="entry name" value="Domain 2, Phosphonoacetate Hydrolase"/>
    <property type="match status" value="1"/>
</dbReference>
<dbReference type="SUPFAM" id="SSF53649">
    <property type="entry name" value="Alkaline phosphatase-like"/>
    <property type="match status" value="1"/>
</dbReference>
<dbReference type="PANTHER" id="PTHR10151:SF120">
    <property type="entry name" value="BIS(5'-ADENOSYL)-TRIPHOSPHATASE"/>
    <property type="match status" value="1"/>
</dbReference>